<evidence type="ECO:0000256" key="3">
    <source>
        <dbReference type="ARBA" id="ARBA00015716"/>
    </source>
</evidence>
<reference evidence="6 7" key="1">
    <citation type="submission" date="2019-12" db="EMBL/GenBank/DDBJ databases">
        <title>The complete genome of the thermophilic, anoxygenic phototrophic gammaproteobacterium Thermochromatium tepidum.</title>
        <authorList>
            <person name="Sattley W.M."/>
            <person name="Swingley W.D."/>
            <person name="Burchell B.M."/>
            <person name="Gurbani S.A."/>
            <person name="Kujawa C.M."/>
            <person name="Nuccio D.A."/>
            <person name="Schladweiler J."/>
            <person name="Shaffer K.N."/>
            <person name="Stokes L.M."/>
            <person name="Touchman J.W."/>
            <person name="Blankenship R.E."/>
            <person name="Madigan M.T."/>
        </authorList>
    </citation>
    <scope>NUCLEOTIDE SEQUENCE [LARGE SCALE GENOMIC DNA]</scope>
    <source>
        <strain evidence="6 7">ATCC 43061</strain>
    </source>
</reference>
<evidence type="ECO:0000313" key="6">
    <source>
        <dbReference type="EMBL" id="QGU33113.1"/>
    </source>
</evidence>
<name>A0A6I6E8X9_THETI</name>
<accession>A0A6I6E8X9</accession>
<dbReference type="PANTHER" id="PTHR38099:SF1">
    <property type="entry name" value="LARGE RIBOSOMAL RNA SUBUNIT ACCUMULATION PROTEIN YCED"/>
    <property type="match status" value="1"/>
</dbReference>
<evidence type="ECO:0000256" key="4">
    <source>
        <dbReference type="ARBA" id="ARBA00022517"/>
    </source>
</evidence>
<comment type="function">
    <text evidence="1">Plays a role in synthesis, processing and/or stability of 23S rRNA.</text>
</comment>
<dbReference type="KEGG" id="ttp:E6P07_09065"/>
<dbReference type="OrthoDB" id="9786771at2"/>
<dbReference type="InterPro" id="IPR003772">
    <property type="entry name" value="YceD"/>
</dbReference>
<dbReference type="PANTHER" id="PTHR38099">
    <property type="entry name" value="LARGE RIBOSOMAL RNA SUBUNIT ACCUMULATION PROTEIN YCED"/>
    <property type="match status" value="1"/>
</dbReference>
<keyword evidence="4" id="KW-0690">Ribosome biogenesis</keyword>
<dbReference type="EMBL" id="CP039268">
    <property type="protein sequence ID" value="QGU33113.1"/>
    <property type="molecule type" value="Genomic_DNA"/>
</dbReference>
<dbReference type="Pfam" id="PF02620">
    <property type="entry name" value="YceD"/>
    <property type="match status" value="1"/>
</dbReference>
<evidence type="ECO:0000256" key="1">
    <source>
        <dbReference type="ARBA" id="ARBA00002868"/>
    </source>
</evidence>
<dbReference type="Proteomes" id="UP000426424">
    <property type="component" value="Chromosome"/>
</dbReference>
<dbReference type="AlphaFoldDB" id="A0A6I6E8X9"/>
<proteinExistence type="inferred from homology"/>
<comment type="similarity">
    <text evidence="2">Belongs to the DUF177 domain family.</text>
</comment>
<dbReference type="InterPro" id="IPR039255">
    <property type="entry name" value="YceD_bac"/>
</dbReference>
<evidence type="ECO:0000256" key="5">
    <source>
        <dbReference type="ARBA" id="ARBA00031841"/>
    </source>
</evidence>
<dbReference type="RefSeq" id="WP_153975307.1">
    <property type="nucleotide sequence ID" value="NZ_CP039268.1"/>
</dbReference>
<organism evidence="6 7">
    <name type="scientific">Thermochromatium tepidum ATCC 43061</name>
    <dbReference type="NCBI Taxonomy" id="316276"/>
    <lineage>
        <taxon>Bacteria</taxon>
        <taxon>Pseudomonadati</taxon>
        <taxon>Pseudomonadota</taxon>
        <taxon>Gammaproteobacteria</taxon>
        <taxon>Chromatiales</taxon>
        <taxon>Chromatiaceae</taxon>
        <taxon>Thermochromatium</taxon>
    </lineage>
</organism>
<evidence type="ECO:0000256" key="2">
    <source>
        <dbReference type="ARBA" id="ARBA00010740"/>
    </source>
</evidence>
<keyword evidence="7" id="KW-1185">Reference proteome</keyword>
<dbReference type="GO" id="GO:0042254">
    <property type="term" value="P:ribosome biogenesis"/>
    <property type="evidence" value="ECO:0007669"/>
    <property type="project" value="UniProtKB-KW"/>
</dbReference>
<sequence length="181" mass="20100">MLPLLPDHIDPWRAAKSGLSFAGELPLARFPRLLDVGILDAAARVAYRLDFRRDAQRRVVIEGWARMRLRLLCQRCLSDLQLELDTPLALHLVRAEPSAGASEGHYERLVVAGDSLDPFDLIEDELLLAIPLFPRHPIGECQAPEPVSSAVDSTHKLDRLCAEGLERAPNPFAVLKCLKQG</sequence>
<dbReference type="GO" id="GO:0005829">
    <property type="term" value="C:cytosol"/>
    <property type="evidence" value="ECO:0007669"/>
    <property type="project" value="TreeGrafter"/>
</dbReference>
<evidence type="ECO:0000313" key="7">
    <source>
        <dbReference type="Proteomes" id="UP000426424"/>
    </source>
</evidence>
<gene>
    <name evidence="6" type="ORF">E6P07_09065</name>
</gene>
<protein>
    <recommendedName>
        <fullName evidence="3">Large ribosomal RNA subunit accumulation protein YceD</fullName>
    </recommendedName>
    <alternativeName>
        <fullName evidence="5">23S rRNA accumulation protein YceD</fullName>
    </alternativeName>
</protein>